<keyword evidence="4 9" id="KW-0762">Sugar transport</keyword>
<evidence type="ECO:0000256" key="2">
    <source>
        <dbReference type="ARBA" id="ARBA00022448"/>
    </source>
</evidence>
<gene>
    <name evidence="9" type="ORF">DWZ83_04020</name>
</gene>
<dbReference type="PROSITE" id="PS51096">
    <property type="entry name" value="PTS_EIIA_TYPE_4"/>
    <property type="match status" value="1"/>
</dbReference>
<dbReference type="Pfam" id="PF03610">
    <property type="entry name" value="EIIA-man"/>
    <property type="match status" value="1"/>
</dbReference>
<dbReference type="CDD" id="cd00006">
    <property type="entry name" value="PTS_IIA_man"/>
    <property type="match status" value="1"/>
</dbReference>
<evidence type="ECO:0000256" key="6">
    <source>
        <dbReference type="ARBA" id="ARBA00022683"/>
    </source>
</evidence>
<dbReference type="AlphaFoldDB" id="A0A415PKN8"/>
<evidence type="ECO:0000259" key="8">
    <source>
        <dbReference type="PROSITE" id="PS51096"/>
    </source>
</evidence>
<evidence type="ECO:0000256" key="7">
    <source>
        <dbReference type="ARBA" id="ARBA00022777"/>
    </source>
</evidence>
<keyword evidence="6" id="KW-0598">Phosphotransferase system</keyword>
<organism evidence="9 10">
    <name type="scientific">Amedibacillus dolichus</name>
    <dbReference type="NCBI Taxonomy" id="31971"/>
    <lineage>
        <taxon>Bacteria</taxon>
        <taxon>Bacillati</taxon>
        <taxon>Bacillota</taxon>
        <taxon>Erysipelotrichia</taxon>
        <taxon>Erysipelotrichales</taxon>
        <taxon>Erysipelotrichaceae</taxon>
        <taxon>Amedibacillus</taxon>
    </lineage>
</organism>
<evidence type="ECO:0000256" key="4">
    <source>
        <dbReference type="ARBA" id="ARBA00022597"/>
    </source>
</evidence>
<feature type="domain" description="PTS EIIA type-4" evidence="8">
    <location>
        <begin position="3"/>
        <end position="124"/>
    </location>
</feature>
<keyword evidence="5" id="KW-0808">Transferase</keyword>
<evidence type="ECO:0000313" key="9">
    <source>
        <dbReference type="EMBL" id="RHM13270.1"/>
    </source>
</evidence>
<dbReference type="PANTHER" id="PTHR33799:SF1">
    <property type="entry name" value="PTS SYSTEM MANNOSE-SPECIFIC EIIAB COMPONENT-RELATED"/>
    <property type="match status" value="1"/>
</dbReference>
<dbReference type="OrthoDB" id="9799827at2"/>
<keyword evidence="10" id="KW-1185">Reference proteome</keyword>
<proteinExistence type="predicted"/>
<dbReference type="InterPro" id="IPR051471">
    <property type="entry name" value="Bacterial_PTS_sugar_comp"/>
</dbReference>
<reference evidence="9 10" key="1">
    <citation type="submission" date="2018-08" db="EMBL/GenBank/DDBJ databases">
        <title>A genome reference for cultivated species of the human gut microbiota.</title>
        <authorList>
            <person name="Zou Y."/>
            <person name="Xue W."/>
            <person name="Luo G."/>
        </authorList>
    </citation>
    <scope>NUCLEOTIDE SEQUENCE [LARGE SCALE GENOMIC DNA]</scope>
    <source>
        <strain evidence="9 10">AF35-6BH</strain>
    </source>
</reference>
<name>A0A415PKN8_9FIRM</name>
<evidence type="ECO:0000313" key="10">
    <source>
        <dbReference type="Proteomes" id="UP000284868"/>
    </source>
</evidence>
<keyword evidence="2" id="KW-0813">Transport</keyword>
<evidence type="ECO:0000256" key="3">
    <source>
        <dbReference type="ARBA" id="ARBA00022490"/>
    </source>
</evidence>
<keyword evidence="7" id="KW-0418">Kinase</keyword>
<dbReference type="GO" id="GO:0005737">
    <property type="term" value="C:cytoplasm"/>
    <property type="evidence" value="ECO:0007669"/>
    <property type="project" value="UniProtKB-SubCell"/>
</dbReference>
<dbReference type="GO" id="GO:0016301">
    <property type="term" value="F:kinase activity"/>
    <property type="evidence" value="ECO:0007669"/>
    <property type="project" value="UniProtKB-KW"/>
</dbReference>
<sequence length="139" mass="15613">MEKFNIVIGTHGRFGEELVKSAAMIAGNMGRVKACSLLPEYSFEDYMRLVDKTLSELDDGFTIVLVDLYGGTPCNTFTVLSQKYHYDVLTGLNLPMLIDLYLKLSNASEIEAKKLVTETINTYMQACVHTNQQLYGNQE</sequence>
<protein>
    <submittedName>
        <fullName evidence="9">PTS sugar transporter subunit IIA</fullName>
    </submittedName>
</protein>
<comment type="caution">
    <text evidence="9">The sequence shown here is derived from an EMBL/GenBank/DDBJ whole genome shotgun (WGS) entry which is preliminary data.</text>
</comment>
<dbReference type="InterPro" id="IPR004701">
    <property type="entry name" value="PTS_EIIA_man-typ"/>
</dbReference>
<dbReference type="GeneID" id="92792671"/>
<keyword evidence="3" id="KW-0963">Cytoplasm</keyword>
<dbReference type="SUPFAM" id="SSF53062">
    <property type="entry name" value="PTS system fructose IIA component-like"/>
    <property type="match status" value="1"/>
</dbReference>
<dbReference type="GO" id="GO:0009401">
    <property type="term" value="P:phosphoenolpyruvate-dependent sugar phosphotransferase system"/>
    <property type="evidence" value="ECO:0007669"/>
    <property type="project" value="UniProtKB-KW"/>
</dbReference>
<dbReference type="InterPro" id="IPR033887">
    <property type="entry name" value="PTS_IIA_man"/>
</dbReference>
<dbReference type="Gene3D" id="3.40.50.510">
    <property type="entry name" value="Phosphotransferase system, mannose-type IIA component"/>
    <property type="match status" value="1"/>
</dbReference>
<dbReference type="EMBL" id="QRPK01000013">
    <property type="protein sequence ID" value="RHM13270.1"/>
    <property type="molecule type" value="Genomic_DNA"/>
</dbReference>
<dbReference type="GO" id="GO:0016020">
    <property type="term" value="C:membrane"/>
    <property type="evidence" value="ECO:0007669"/>
    <property type="project" value="InterPro"/>
</dbReference>
<dbReference type="Proteomes" id="UP000284868">
    <property type="component" value="Unassembled WGS sequence"/>
</dbReference>
<evidence type="ECO:0000256" key="1">
    <source>
        <dbReference type="ARBA" id="ARBA00004496"/>
    </source>
</evidence>
<dbReference type="RefSeq" id="WP_004797941.1">
    <property type="nucleotide sequence ID" value="NZ_CABKNA010000009.1"/>
</dbReference>
<dbReference type="PANTHER" id="PTHR33799">
    <property type="entry name" value="PTS PERMEASE-RELATED-RELATED"/>
    <property type="match status" value="1"/>
</dbReference>
<dbReference type="InterPro" id="IPR036662">
    <property type="entry name" value="PTS_EIIA_man-typ_sf"/>
</dbReference>
<evidence type="ECO:0000256" key="5">
    <source>
        <dbReference type="ARBA" id="ARBA00022679"/>
    </source>
</evidence>
<comment type="subcellular location">
    <subcellularLocation>
        <location evidence="1">Cytoplasm</location>
    </subcellularLocation>
</comment>
<accession>A0A415PKN8</accession>